<dbReference type="GeneID" id="2908120"/>
<evidence type="ECO:0000313" key="12">
    <source>
        <dbReference type="EMBL" id="RDW29199.1"/>
    </source>
</evidence>
<evidence type="ECO:0000256" key="5">
    <source>
        <dbReference type="ARBA" id="ARBA00022840"/>
    </source>
</evidence>
<dbReference type="GO" id="GO:0061631">
    <property type="term" value="F:ubiquitin conjugating enzyme activity"/>
    <property type="evidence" value="ECO:0007669"/>
    <property type="project" value="UniProtKB-EC"/>
</dbReference>
<feature type="active site" description="Glycyl thioester intermediate" evidence="8">
    <location>
        <position position="88"/>
    </location>
</feature>
<dbReference type="CDD" id="cd14311">
    <property type="entry name" value="UBA_II_E2_UBC1"/>
    <property type="match status" value="1"/>
</dbReference>
<dbReference type="GO" id="GO:0016050">
    <property type="term" value="P:vesicle organization"/>
    <property type="evidence" value="ECO:0007669"/>
    <property type="project" value="EnsemblFungi"/>
</dbReference>
<keyword evidence="5 9" id="KW-0067">ATP-binding</keyword>
<evidence type="ECO:0000256" key="3">
    <source>
        <dbReference type="ARBA" id="ARBA00022741"/>
    </source>
</evidence>
<dbReference type="EMBL" id="CP017558">
    <property type="protein sequence ID" value="AOW06546.1"/>
    <property type="molecule type" value="Genomic_DNA"/>
</dbReference>
<keyword evidence="2" id="KW-0808">Transferase</keyword>
<evidence type="ECO:0000256" key="4">
    <source>
        <dbReference type="ARBA" id="ARBA00022786"/>
    </source>
</evidence>
<dbReference type="CDD" id="cd23800">
    <property type="entry name" value="UBCc_UBE2K"/>
    <property type="match status" value="1"/>
</dbReference>
<dbReference type="SMART" id="SM00212">
    <property type="entry name" value="UBCc"/>
    <property type="match status" value="1"/>
</dbReference>
<feature type="domain" description="UBC core" evidence="10">
    <location>
        <begin position="2"/>
        <end position="150"/>
    </location>
</feature>
<dbReference type="Pfam" id="PF09288">
    <property type="entry name" value="UBA_3"/>
    <property type="match status" value="1"/>
</dbReference>
<sequence length="210" mass="23185">MSRARRVAREMEDVRSDSEAGITIQAINDADISHLKGTFHGPPGTPYQGGTFVVDIQIPNDYPFKPPRMKFDTRIYHPNISSQTGAICLDILKDAWSPVFTLKSSLISLQSLLQSAEPNDPQDAEVAKIYLTDKAAFERTAAEWTAQYAGGNAGGDQDEIARLGLDRDAVEGFASMGFGKDKIIAVFKKLQIKKPQSQEDEQRVVEELLN</sequence>
<comment type="similarity">
    <text evidence="9">Belongs to the ubiquitin-conjugating enzyme family.</text>
</comment>
<dbReference type="InterPro" id="IPR009060">
    <property type="entry name" value="UBA-like_sf"/>
</dbReference>
<dbReference type="VEuPathDB" id="FungiDB:YALI0_F02563g"/>
<keyword evidence="4 9" id="KW-0833">Ubl conjugation pathway</keyword>
<evidence type="ECO:0000313" key="14">
    <source>
        <dbReference type="Proteomes" id="UP000256601"/>
    </source>
</evidence>
<dbReference type="VEuPathDB" id="FungiDB:YALI1_F03842g"/>
<dbReference type="GO" id="GO:0005524">
    <property type="term" value="F:ATP binding"/>
    <property type="evidence" value="ECO:0007669"/>
    <property type="project" value="UniProtKB-UniRule"/>
</dbReference>
<dbReference type="GO" id="GO:0006511">
    <property type="term" value="P:ubiquitin-dependent protein catabolic process"/>
    <property type="evidence" value="ECO:0007669"/>
    <property type="project" value="EnsemblFungi"/>
</dbReference>
<evidence type="ECO:0000256" key="1">
    <source>
        <dbReference type="ARBA" id="ARBA00012486"/>
    </source>
</evidence>
<reference evidence="12 14" key="2">
    <citation type="submission" date="2018-07" db="EMBL/GenBank/DDBJ databases">
        <title>Draft Genome Assemblies for Five Robust Yarrowia lipolytica Strains Exhibiting High Lipid Production and Pentose Sugar Utilization and Sugar Alcohol Secretion from Undetoxified Lignocellulosic Biomass Hydrolysates.</title>
        <authorList>
            <consortium name="DOE Joint Genome Institute"/>
            <person name="Walker C."/>
            <person name="Ryu S."/>
            <person name="Na H."/>
            <person name="Zane M."/>
            <person name="LaButti K."/>
            <person name="Lipzen A."/>
            <person name="Haridas S."/>
            <person name="Barry K."/>
            <person name="Grigoriev I.V."/>
            <person name="Quarterman J."/>
            <person name="Slininger P."/>
            <person name="Dien B."/>
            <person name="Trinh C.T."/>
        </authorList>
    </citation>
    <scope>NUCLEOTIDE SEQUENCE [LARGE SCALE GENOMIC DNA]</scope>
    <source>
        <strain evidence="12 14">YB392</strain>
    </source>
</reference>
<dbReference type="Pfam" id="PF00179">
    <property type="entry name" value="UQ_con"/>
    <property type="match status" value="1"/>
</dbReference>
<proteinExistence type="inferred from homology"/>
<dbReference type="PROSITE" id="PS50127">
    <property type="entry name" value="UBC_2"/>
    <property type="match status" value="1"/>
</dbReference>
<evidence type="ECO:0000256" key="7">
    <source>
        <dbReference type="ARBA" id="ARBA00077197"/>
    </source>
</evidence>
<dbReference type="FunFam" id="3.10.110.10:FF:000037">
    <property type="entry name" value="ubiquitin-conjugating enzyme E2 27"/>
    <property type="match status" value="1"/>
</dbReference>
<accession>A0A1D8NLN5</accession>
<dbReference type="AlphaFoldDB" id="A0A1D8NLN5"/>
<dbReference type="OMA" id="HWTFVYA"/>
<dbReference type="InterPro" id="IPR016135">
    <property type="entry name" value="UBQ-conjugating_enzyme/RWD"/>
</dbReference>
<dbReference type="EMBL" id="KZ857324">
    <property type="protein sequence ID" value="RDW29199.1"/>
    <property type="molecule type" value="Genomic_DNA"/>
</dbReference>
<protein>
    <recommendedName>
        <fullName evidence="6">Ubiquitin-conjugating enzyme E2 1</fullName>
        <ecNumber evidence="1">2.3.2.23</ecNumber>
    </recommendedName>
    <alternativeName>
        <fullName evidence="7">E2 ubiquitin-conjugating enzyme 1</fullName>
    </alternativeName>
</protein>
<evidence type="ECO:0000313" key="13">
    <source>
        <dbReference type="Proteomes" id="UP000182444"/>
    </source>
</evidence>
<dbReference type="InterPro" id="IPR015368">
    <property type="entry name" value="UBA_C_fun"/>
</dbReference>
<dbReference type="InterPro" id="IPR000608">
    <property type="entry name" value="UBC"/>
</dbReference>
<evidence type="ECO:0000256" key="8">
    <source>
        <dbReference type="PROSITE-ProRule" id="PRU10133"/>
    </source>
</evidence>
<dbReference type="SUPFAM" id="SSF54495">
    <property type="entry name" value="UBC-like"/>
    <property type="match status" value="1"/>
</dbReference>
<name>A0A1D8NLN5_YARLL</name>
<dbReference type="EC" id="2.3.2.23" evidence="1"/>
<dbReference type="Gene3D" id="1.10.8.10">
    <property type="entry name" value="DNA helicase RuvA subunit, C-terminal domain"/>
    <property type="match status" value="1"/>
</dbReference>
<dbReference type="GO" id="GO:0036503">
    <property type="term" value="P:ERAD pathway"/>
    <property type="evidence" value="ECO:0007669"/>
    <property type="project" value="EnsemblFungi"/>
</dbReference>
<organism evidence="11 13">
    <name type="scientific">Yarrowia lipolytica</name>
    <name type="common">Candida lipolytica</name>
    <dbReference type="NCBI Taxonomy" id="4952"/>
    <lineage>
        <taxon>Eukaryota</taxon>
        <taxon>Fungi</taxon>
        <taxon>Dikarya</taxon>
        <taxon>Ascomycota</taxon>
        <taxon>Saccharomycotina</taxon>
        <taxon>Dipodascomycetes</taxon>
        <taxon>Dipodascales</taxon>
        <taxon>Dipodascales incertae sedis</taxon>
        <taxon>Yarrowia</taxon>
    </lineage>
</organism>
<dbReference type="Proteomes" id="UP000256601">
    <property type="component" value="Unassembled WGS sequence"/>
</dbReference>
<keyword evidence="3 9" id="KW-0547">Nucleotide-binding</keyword>
<evidence type="ECO:0000313" key="11">
    <source>
        <dbReference type="EMBL" id="AOW06546.1"/>
    </source>
</evidence>
<dbReference type="KEGG" id="yli:2908120"/>
<dbReference type="eggNOG" id="KOG0418">
    <property type="taxonomic scope" value="Eukaryota"/>
</dbReference>
<evidence type="ECO:0000256" key="6">
    <source>
        <dbReference type="ARBA" id="ARBA00072431"/>
    </source>
</evidence>
<evidence type="ECO:0000256" key="2">
    <source>
        <dbReference type="ARBA" id="ARBA00022679"/>
    </source>
</evidence>
<dbReference type="SUPFAM" id="SSF46934">
    <property type="entry name" value="UBA-like"/>
    <property type="match status" value="1"/>
</dbReference>
<dbReference type="PROSITE" id="PS00183">
    <property type="entry name" value="UBC_1"/>
    <property type="match status" value="1"/>
</dbReference>
<dbReference type="Gene3D" id="3.10.110.10">
    <property type="entry name" value="Ubiquitin Conjugating Enzyme"/>
    <property type="match status" value="1"/>
</dbReference>
<dbReference type="GO" id="GO:0070628">
    <property type="term" value="F:proteasome binding"/>
    <property type="evidence" value="ECO:0007669"/>
    <property type="project" value="EnsemblFungi"/>
</dbReference>
<dbReference type="InterPro" id="IPR023313">
    <property type="entry name" value="UBQ-conjugating_AS"/>
</dbReference>
<gene>
    <name evidence="12" type="ORF">B0I71DRAFT_75249</name>
    <name evidence="11" type="ORF">YALI1_F03842g</name>
</gene>
<dbReference type="Proteomes" id="UP000182444">
    <property type="component" value="Chromosome 1F"/>
</dbReference>
<evidence type="ECO:0000256" key="9">
    <source>
        <dbReference type="RuleBase" id="RU362109"/>
    </source>
</evidence>
<evidence type="ECO:0000259" key="10">
    <source>
        <dbReference type="PROSITE" id="PS50127"/>
    </source>
</evidence>
<reference evidence="11 13" key="1">
    <citation type="journal article" date="2016" name="PLoS ONE">
        <title>Sequence Assembly of Yarrowia lipolytica Strain W29/CLIB89 Shows Transposable Element Diversity.</title>
        <authorList>
            <person name="Magnan C."/>
            <person name="Yu J."/>
            <person name="Chang I."/>
            <person name="Jahn E."/>
            <person name="Kanomata Y."/>
            <person name="Wu J."/>
            <person name="Zeller M."/>
            <person name="Oakes M."/>
            <person name="Baldi P."/>
            <person name="Sandmeyer S."/>
        </authorList>
    </citation>
    <scope>NUCLEOTIDE SEQUENCE [LARGE SCALE GENOMIC DNA]</scope>
    <source>
        <strain evidence="11">CLIB89</strain>
        <strain evidence="13">CLIB89(W29)</strain>
    </source>
</reference>
<dbReference type="PANTHER" id="PTHR24068">
    <property type="entry name" value="UBIQUITIN-CONJUGATING ENZYME E2"/>
    <property type="match status" value="1"/>
</dbReference>